<dbReference type="OrthoDB" id="2635882at2759"/>
<protein>
    <submittedName>
        <fullName evidence="2">Uncharacterized protein</fullName>
    </submittedName>
</protein>
<evidence type="ECO:0000256" key="1">
    <source>
        <dbReference type="SAM" id="MobiDB-lite"/>
    </source>
</evidence>
<proteinExistence type="predicted"/>
<gene>
    <name evidence="2" type="ORF">H0H81_004388</name>
</gene>
<feature type="compositionally biased region" description="Low complexity" evidence="1">
    <location>
        <begin position="30"/>
        <end position="48"/>
    </location>
</feature>
<keyword evidence="3" id="KW-1185">Reference proteome</keyword>
<reference evidence="2" key="1">
    <citation type="submission" date="2021-02" db="EMBL/GenBank/DDBJ databases">
        <authorList>
            <person name="Nieuwenhuis M."/>
            <person name="Van De Peppel L.J.J."/>
        </authorList>
    </citation>
    <scope>NUCLEOTIDE SEQUENCE</scope>
    <source>
        <strain evidence="2">D49</strain>
    </source>
</reference>
<organism evidence="2 3">
    <name type="scientific">Sphagnurus paluster</name>
    <dbReference type="NCBI Taxonomy" id="117069"/>
    <lineage>
        <taxon>Eukaryota</taxon>
        <taxon>Fungi</taxon>
        <taxon>Dikarya</taxon>
        <taxon>Basidiomycota</taxon>
        <taxon>Agaricomycotina</taxon>
        <taxon>Agaricomycetes</taxon>
        <taxon>Agaricomycetidae</taxon>
        <taxon>Agaricales</taxon>
        <taxon>Tricholomatineae</taxon>
        <taxon>Lyophyllaceae</taxon>
        <taxon>Sphagnurus</taxon>
    </lineage>
</organism>
<feature type="region of interest" description="Disordered" evidence="1">
    <location>
        <begin position="30"/>
        <end position="90"/>
    </location>
</feature>
<sequence>MLPFKSNCSYSDFFTSGFRAMTNRSRCQVSAVSAPSSSTATDSTSTTRRTTRRHSFGGLICRRSRTTSPVAPLSEAIITPSPSSPSSRRRSSIATFSSWLFDRKGSKSPHSDSSLSHNTSPKIKHCEILGTAEKIEIDITADGPFTQTNTFNSSQEDSAPDPIDPFSLSPDSKFLFVELTESVLTSRHIYKPEPFLSFSTSSPDRSFLHLPTTRRERPTSVQSMPLPSRRSSYQYYHRSPSRDRSSCYVWTVEEDSRIATPEPVVEHLEERLDPMHHMDWRQFHLEVLLDEA</sequence>
<dbReference type="AlphaFoldDB" id="A0A9P7KMI1"/>
<dbReference type="EMBL" id="JABCKI010000112">
    <property type="protein sequence ID" value="KAG5652606.1"/>
    <property type="molecule type" value="Genomic_DNA"/>
</dbReference>
<dbReference type="Proteomes" id="UP000717328">
    <property type="component" value="Unassembled WGS sequence"/>
</dbReference>
<evidence type="ECO:0000313" key="3">
    <source>
        <dbReference type="Proteomes" id="UP000717328"/>
    </source>
</evidence>
<evidence type="ECO:0000313" key="2">
    <source>
        <dbReference type="EMBL" id="KAG5652606.1"/>
    </source>
</evidence>
<reference evidence="2" key="2">
    <citation type="submission" date="2021-10" db="EMBL/GenBank/DDBJ databases">
        <title>Phylogenomics reveals ancestral predisposition of the termite-cultivated fungus Termitomyces towards a domesticated lifestyle.</title>
        <authorList>
            <person name="Auxier B."/>
            <person name="Grum-Grzhimaylo A."/>
            <person name="Cardenas M.E."/>
            <person name="Lodge J.D."/>
            <person name="Laessoe T."/>
            <person name="Pedersen O."/>
            <person name="Smith M.E."/>
            <person name="Kuyper T.W."/>
            <person name="Franco-Molano E.A."/>
            <person name="Baroni T.J."/>
            <person name="Aanen D.K."/>
        </authorList>
    </citation>
    <scope>NUCLEOTIDE SEQUENCE</scope>
    <source>
        <strain evidence="2">D49</strain>
    </source>
</reference>
<name>A0A9P7KMI1_9AGAR</name>
<accession>A0A9P7KMI1</accession>
<comment type="caution">
    <text evidence="2">The sequence shown here is derived from an EMBL/GenBank/DDBJ whole genome shotgun (WGS) entry which is preliminary data.</text>
</comment>